<keyword evidence="4 6" id="KW-0472">Membrane</keyword>
<feature type="transmembrane region" description="Helical" evidence="6">
    <location>
        <begin position="99"/>
        <end position="117"/>
    </location>
</feature>
<evidence type="ECO:0000313" key="9">
    <source>
        <dbReference type="Proteomes" id="UP000034325"/>
    </source>
</evidence>
<comment type="caution">
    <text evidence="8">The sequence shown here is derived from an EMBL/GenBank/DDBJ whole genome shotgun (WGS) entry which is preliminary data.</text>
</comment>
<dbReference type="AlphaFoldDB" id="A0A0G0M367"/>
<evidence type="ECO:0000256" key="6">
    <source>
        <dbReference type="SAM" id="Phobius"/>
    </source>
</evidence>
<dbReference type="PROSITE" id="PS50005">
    <property type="entry name" value="TPR"/>
    <property type="match status" value="1"/>
</dbReference>
<keyword evidence="2 6" id="KW-0812">Transmembrane</keyword>
<feature type="transmembrane region" description="Helical" evidence="6">
    <location>
        <begin position="529"/>
        <end position="549"/>
    </location>
</feature>
<dbReference type="Pfam" id="PF14559">
    <property type="entry name" value="TPR_19"/>
    <property type="match status" value="1"/>
</dbReference>
<organism evidence="8 9">
    <name type="scientific">Candidatus Woesebacteria bacterium GW2011_GWA1_39_12</name>
    <dbReference type="NCBI Taxonomy" id="1618549"/>
    <lineage>
        <taxon>Bacteria</taxon>
        <taxon>Candidatus Woeseibacteriota</taxon>
    </lineage>
</organism>
<feature type="transmembrane region" description="Helical" evidence="6">
    <location>
        <begin position="7"/>
        <end position="26"/>
    </location>
</feature>
<dbReference type="PANTHER" id="PTHR37422:SF23">
    <property type="entry name" value="TEICHURONIC ACID BIOSYNTHESIS PROTEIN TUAE"/>
    <property type="match status" value="1"/>
</dbReference>
<accession>A0A0G0M367</accession>
<feature type="transmembrane region" description="Helical" evidence="6">
    <location>
        <begin position="237"/>
        <end position="257"/>
    </location>
</feature>
<dbReference type="EMBL" id="LBWA01000002">
    <property type="protein sequence ID" value="KKQ98618.1"/>
    <property type="molecule type" value="Genomic_DNA"/>
</dbReference>
<dbReference type="GO" id="GO:0016020">
    <property type="term" value="C:membrane"/>
    <property type="evidence" value="ECO:0007669"/>
    <property type="project" value="UniProtKB-SubCell"/>
</dbReference>
<dbReference type="InterPro" id="IPR007016">
    <property type="entry name" value="O-antigen_ligase-rel_domated"/>
</dbReference>
<feature type="transmembrane region" description="Helical" evidence="6">
    <location>
        <begin position="38"/>
        <end position="57"/>
    </location>
</feature>
<feature type="transmembrane region" description="Helical" evidence="6">
    <location>
        <begin position="129"/>
        <end position="146"/>
    </location>
</feature>
<comment type="subcellular location">
    <subcellularLocation>
        <location evidence="1">Membrane</location>
        <topology evidence="1">Multi-pass membrane protein</topology>
    </subcellularLocation>
</comment>
<dbReference type="PROSITE" id="PS50293">
    <property type="entry name" value="TPR_REGION"/>
    <property type="match status" value="1"/>
</dbReference>
<dbReference type="PANTHER" id="PTHR37422">
    <property type="entry name" value="TEICHURONIC ACID BIOSYNTHESIS PROTEIN TUAE"/>
    <property type="match status" value="1"/>
</dbReference>
<gene>
    <name evidence="8" type="ORF">UT23_C0002G0118</name>
</gene>
<dbReference type="InterPro" id="IPR019734">
    <property type="entry name" value="TPR_rpt"/>
</dbReference>
<proteinExistence type="predicted"/>
<evidence type="ECO:0000256" key="5">
    <source>
        <dbReference type="PROSITE-ProRule" id="PRU00339"/>
    </source>
</evidence>
<protein>
    <recommendedName>
        <fullName evidence="7">O-antigen ligase-related domain-containing protein</fullName>
    </recommendedName>
</protein>
<evidence type="ECO:0000256" key="2">
    <source>
        <dbReference type="ARBA" id="ARBA00022692"/>
    </source>
</evidence>
<evidence type="ECO:0000313" key="8">
    <source>
        <dbReference type="EMBL" id="KKQ98618.1"/>
    </source>
</evidence>
<feature type="domain" description="O-antigen ligase-related" evidence="7">
    <location>
        <begin position="247"/>
        <end position="419"/>
    </location>
</feature>
<name>A0A0G0M367_9BACT</name>
<evidence type="ECO:0000256" key="1">
    <source>
        <dbReference type="ARBA" id="ARBA00004141"/>
    </source>
</evidence>
<evidence type="ECO:0000256" key="4">
    <source>
        <dbReference type="ARBA" id="ARBA00023136"/>
    </source>
</evidence>
<keyword evidence="3 6" id="KW-1133">Transmembrane helix</keyword>
<feature type="transmembrane region" description="Helical" evidence="6">
    <location>
        <begin position="464"/>
        <end position="485"/>
    </location>
</feature>
<keyword evidence="5" id="KW-0802">TPR repeat</keyword>
<dbReference type="SUPFAM" id="SSF48452">
    <property type="entry name" value="TPR-like"/>
    <property type="match status" value="1"/>
</dbReference>
<dbReference type="SMART" id="SM00028">
    <property type="entry name" value="TPR"/>
    <property type="match status" value="3"/>
</dbReference>
<sequence length="751" mass="84878">MVEKIKNSITVVYYLLFFSVPLIFHPQTSELFEFNKMVLTYALTTFIVSLWLIRMILEKKIIFRRTILDIPLIIFLISQFLSTLISIDSRTSLLGYYSRFHGGLASSLSYSLLYWAFVSNMHRLEVIKSIKILITSAFLISIWAIFEHFGRSFSCLLVPEFRSFDASCWVQDVQNRVYATLGQPNWLAAWIVALTPLTWGFALISNINPSAKFRIDAERSRSIKNQKSKLQSKKTNILKFVFWVTLSILFFSTLLFTKSRSGLLGFGVANLTFWALSFLFSLKHNIEKKHFLKTFVICNLAFVILALASGTPWTPNLKNEGLPAEALSDAEGVKAGPALEVGGSSSVEIRKIVWKGAIDIWKHYPILGTGVETFAFSYYNFRPVEHNLVSEWDFLYNKAHNEYLNYAATAGTVGLLAYLLLICFSVYQISNIKFLGQSPKDLSAISKQIPNSKSQLGQSEQSEISLLSIALLSGFISILMTNFFGFSVVPVALQFFLFPAFAITLAGQSAEDKVQRFEKIESSNSQKTLVFFVFCTMLFALFSIGKYWYGDFLYAKGKMFNDSQEYIKAQATLAKAAMLSPKESVYHGELADVASTLAIIAYEEGDEDLAKKFVEIAIYESDMAAKLSPANITLKRDRANMFIKLSIIDPSFLISARNTLIETVKFAPTEAKLSYNLGVTYLRTGDYEKAIEIIQKAVEMKPNYKEAHYALALLYIDKGEKEKAKEELLYILENISSNDPEVKRELDELGI</sequence>
<feature type="transmembrane region" description="Helical" evidence="6">
    <location>
        <begin position="491"/>
        <end position="508"/>
    </location>
</feature>
<dbReference type="Proteomes" id="UP000034325">
    <property type="component" value="Unassembled WGS sequence"/>
</dbReference>
<feature type="transmembrane region" description="Helical" evidence="6">
    <location>
        <begin position="294"/>
        <end position="313"/>
    </location>
</feature>
<dbReference type="Pfam" id="PF04932">
    <property type="entry name" value="Wzy_C"/>
    <property type="match status" value="1"/>
</dbReference>
<dbReference type="InterPro" id="IPR011990">
    <property type="entry name" value="TPR-like_helical_dom_sf"/>
</dbReference>
<feature type="transmembrane region" description="Helical" evidence="6">
    <location>
        <begin position="69"/>
        <end position="87"/>
    </location>
</feature>
<dbReference type="Gene3D" id="1.25.40.10">
    <property type="entry name" value="Tetratricopeptide repeat domain"/>
    <property type="match status" value="1"/>
</dbReference>
<dbReference type="InterPro" id="IPR051533">
    <property type="entry name" value="WaaL-like"/>
</dbReference>
<feature type="repeat" description="TPR" evidence="5">
    <location>
        <begin position="671"/>
        <end position="704"/>
    </location>
</feature>
<feature type="transmembrane region" description="Helical" evidence="6">
    <location>
        <begin position="403"/>
        <end position="427"/>
    </location>
</feature>
<evidence type="ECO:0000259" key="7">
    <source>
        <dbReference type="Pfam" id="PF04932"/>
    </source>
</evidence>
<evidence type="ECO:0000256" key="3">
    <source>
        <dbReference type="ARBA" id="ARBA00022989"/>
    </source>
</evidence>
<feature type="transmembrane region" description="Helical" evidence="6">
    <location>
        <begin position="263"/>
        <end position="282"/>
    </location>
</feature>
<feature type="transmembrane region" description="Helical" evidence="6">
    <location>
        <begin position="186"/>
        <end position="204"/>
    </location>
</feature>
<reference evidence="8 9" key="1">
    <citation type="journal article" date="2015" name="Nature">
        <title>rRNA introns, odd ribosomes, and small enigmatic genomes across a large radiation of phyla.</title>
        <authorList>
            <person name="Brown C.T."/>
            <person name="Hug L.A."/>
            <person name="Thomas B.C."/>
            <person name="Sharon I."/>
            <person name="Castelle C.J."/>
            <person name="Singh A."/>
            <person name="Wilkins M.J."/>
            <person name="Williams K.H."/>
            <person name="Banfield J.F."/>
        </authorList>
    </citation>
    <scope>NUCLEOTIDE SEQUENCE [LARGE SCALE GENOMIC DNA]</scope>
</reference>